<evidence type="ECO:0000256" key="3">
    <source>
        <dbReference type="ARBA" id="ARBA00012483"/>
    </source>
</evidence>
<feature type="compositionally biased region" description="Low complexity" evidence="9">
    <location>
        <begin position="312"/>
        <end position="323"/>
    </location>
</feature>
<comment type="pathway">
    <text evidence="2">Protein modification; protein ubiquitination.</text>
</comment>
<feature type="compositionally biased region" description="Pro residues" evidence="9">
    <location>
        <begin position="379"/>
        <end position="399"/>
    </location>
</feature>
<feature type="compositionally biased region" description="Basic and acidic residues" evidence="9">
    <location>
        <begin position="238"/>
        <end position="257"/>
    </location>
</feature>
<feature type="region of interest" description="Disordered" evidence="9">
    <location>
        <begin position="1"/>
        <end position="486"/>
    </location>
</feature>
<dbReference type="GO" id="GO:0008270">
    <property type="term" value="F:zinc ion binding"/>
    <property type="evidence" value="ECO:0007669"/>
    <property type="project" value="UniProtKB-KW"/>
</dbReference>
<evidence type="ECO:0000256" key="2">
    <source>
        <dbReference type="ARBA" id="ARBA00004906"/>
    </source>
</evidence>
<evidence type="ECO:0000256" key="5">
    <source>
        <dbReference type="ARBA" id="ARBA00022723"/>
    </source>
</evidence>
<dbReference type="EMBL" id="JAOPHQ010000662">
    <property type="protein sequence ID" value="KAK0153652.1"/>
    <property type="molecule type" value="Genomic_DNA"/>
</dbReference>
<organism evidence="11 12">
    <name type="scientific">Merluccius polli</name>
    <name type="common">Benguela hake</name>
    <name type="synonym">Merluccius cadenati</name>
    <dbReference type="NCBI Taxonomy" id="89951"/>
    <lineage>
        <taxon>Eukaryota</taxon>
        <taxon>Metazoa</taxon>
        <taxon>Chordata</taxon>
        <taxon>Craniata</taxon>
        <taxon>Vertebrata</taxon>
        <taxon>Euteleostomi</taxon>
        <taxon>Actinopterygii</taxon>
        <taxon>Neopterygii</taxon>
        <taxon>Teleostei</taxon>
        <taxon>Neoteleostei</taxon>
        <taxon>Acanthomorphata</taxon>
        <taxon>Zeiogadaria</taxon>
        <taxon>Gadariae</taxon>
        <taxon>Gadiformes</taxon>
        <taxon>Gadoidei</taxon>
        <taxon>Merlucciidae</taxon>
        <taxon>Merluccius</taxon>
    </lineage>
</organism>
<feature type="compositionally biased region" description="Basic and acidic residues" evidence="9">
    <location>
        <begin position="109"/>
        <end position="120"/>
    </location>
</feature>
<accession>A0AA47PBS0</accession>
<evidence type="ECO:0000256" key="4">
    <source>
        <dbReference type="ARBA" id="ARBA00022679"/>
    </source>
</evidence>
<dbReference type="PANTHER" id="PTHR14471">
    <property type="entry name" value="MARCH7/10 E3 UBIQUITIN PROTEIN LIGASE FAMILY MEMBER"/>
    <property type="match status" value="1"/>
</dbReference>
<feature type="compositionally biased region" description="Low complexity" evidence="9">
    <location>
        <begin position="151"/>
        <end position="191"/>
    </location>
</feature>
<feature type="compositionally biased region" description="Low complexity" evidence="9">
    <location>
        <begin position="416"/>
        <end position="475"/>
    </location>
</feature>
<dbReference type="InterPro" id="IPR052297">
    <property type="entry name" value="RING-CH-type_E3_ubiq-ligase"/>
</dbReference>
<evidence type="ECO:0000256" key="9">
    <source>
        <dbReference type="SAM" id="MobiDB-lite"/>
    </source>
</evidence>
<comment type="catalytic activity">
    <reaction evidence="1">
        <text>S-ubiquitinyl-[E2 ubiquitin-conjugating enzyme]-L-cysteine + [acceptor protein]-L-lysine = [E2 ubiquitin-conjugating enzyme]-L-cysteine + N(6)-ubiquitinyl-[acceptor protein]-L-lysine.</text>
        <dbReference type="EC" id="2.3.2.27"/>
    </reaction>
</comment>
<reference evidence="11" key="1">
    <citation type="journal article" date="2023" name="Front. Mar. Sci.">
        <title>A new Merluccius polli reference genome to investigate the effects of global change in West African waters.</title>
        <authorList>
            <person name="Mateo J.L."/>
            <person name="Blanco-Fernandez C."/>
            <person name="Garcia-Vazquez E."/>
            <person name="Machado-Schiaffino G."/>
        </authorList>
    </citation>
    <scope>NUCLEOTIDE SEQUENCE</scope>
    <source>
        <strain evidence="11">C29</strain>
        <tissue evidence="11">Fin</tissue>
    </source>
</reference>
<evidence type="ECO:0000313" key="12">
    <source>
        <dbReference type="Proteomes" id="UP001174136"/>
    </source>
</evidence>
<feature type="compositionally biased region" description="Low complexity" evidence="9">
    <location>
        <begin position="201"/>
        <end position="237"/>
    </location>
</feature>
<protein>
    <recommendedName>
        <fullName evidence="3">RING-type E3 ubiquitin transferase</fullName>
        <ecNumber evidence="3">2.3.2.27</ecNumber>
    </recommendedName>
</protein>
<evidence type="ECO:0000256" key="1">
    <source>
        <dbReference type="ARBA" id="ARBA00000900"/>
    </source>
</evidence>
<feature type="domain" description="RING-CH-type" evidence="10">
    <location>
        <begin position="672"/>
        <end position="743"/>
    </location>
</feature>
<feature type="compositionally biased region" description="Basic and acidic residues" evidence="9">
    <location>
        <begin position="38"/>
        <end position="50"/>
    </location>
</feature>
<dbReference type="SUPFAM" id="SSF57850">
    <property type="entry name" value="RING/U-box"/>
    <property type="match status" value="1"/>
</dbReference>
<dbReference type="CDD" id="cd16812">
    <property type="entry name" value="RING_CH-C4HC3_MARCH7"/>
    <property type="match status" value="1"/>
</dbReference>
<dbReference type="AlphaFoldDB" id="A0AA47PBS0"/>
<feature type="compositionally biased region" description="Low complexity" evidence="9">
    <location>
        <begin position="286"/>
        <end position="296"/>
    </location>
</feature>
<feature type="region of interest" description="Disordered" evidence="9">
    <location>
        <begin position="498"/>
        <end position="604"/>
    </location>
</feature>
<proteinExistence type="predicted"/>
<feature type="compositionally biased region" description="Low complexity" evidence="9">
    <location>
        <begin position="11"/>
        <end position="37"/>
    </location>
</feature>
<dbReference type="Pfam" id="PF12906">
    <property type="entry name" value="RINGv"/>
    <property type="match status" value="1"/>
</dbReference>
<feature type="compositionally biased region" description="Acidic residues" evidence="9">
    <location>
        <begin position="574"/>
        <end position="592"/>
    </location>
</feature>
<evidence type="ECO:0000256" key="6">
    <source>
        <dbReference type="ARBA" id="ARBA00022771"/>
    </source>
</evidence>
<evidence type="ECO:0000256" key="7">
    <source>
        <dbReference type="ARBA" id="ARBA00022786"/>
    </source>
</evidence>
<evidence type="ECO:0000313" key="11">
    <source>
        <dbReference type="EMBL" id="KAK0153652.1"/>
    </source>
</evidence>
<dbReference type="Gene3D" id="3.30.40.10">
    <property type="entry name" value="Zinc/RING finger domain, C3HC4 (zinc finger)"/>
    <property type="match status" value="1"/>
</dbReference>
<dbReference type="PANTHER" id="PTHR14471:SF1">
    <property type="entry name" value="E3 UBIQUITIN-PROTEIN LIGASE MARCHF7"/>
    <property type="match status" value="1"/>
</dbReference>
<keyword evidence="7" id="KW-0833">Ubl conjugation pathway</keyword>
<dbReference type="Proteomes" id="UP001174136">
    <property type="component" value="Unassembled WGS sequence"/>
</dbReference>
<feature type="compositionally biased region" description="Polar residues" evidence="9">
    <location>
        <begin position="359"/>
        <end position="369"/>
    </location>
</feature>
<dbReference type="GO" id="GO:0061630">
    <property type="term" value="F:ubiquitin protein ligase activity"/>
    <property type="evidence" value="ECO:0007669"/>
    <property type="project" value="UniProtKB-EC"/>
</dbReference>
<dbReference type="SMART" id="SM00744">
    <property type="entry name" value="RINGv"/>
    <property type="match status" value="1"/>
</dbReference>
<keyword evidence="6" id="KW-0863">Zinc-finger</keyword>
<comment type="caution">
    <text evidence="11">The sequence shown here is derived from an EMBL/GenBank/DDBJ whole genome shotgun (WGS) entry which is preliminary data.</text>
</comment>
<dbReference type="InterPro" id="IPR013083">
    <property type="entry name" value="Znf_RING/FYVE/PHD"/>
</dbReference>
<evidence type="ECO:0000259" key="10">
    <source>
        <dbReference type="PROSITE" id="PS51292"/>
    </source>
</evidence>
<sequence>MDSKSGRLPFSLSGSRSSYTTPSSYSASSSSLGSSRLYGRERLLSSDRFPRSSTTLKPEPDLKGSRYLGSSREYGGGGSSDSRAPSWKLPSSLSSAAYERPRANSTLCSHDKLTDPERRLGSYSGLLPSDDGDSKRAKLSYSSRAAYPRATTTTTTSSTTAGSLYPRATTTPSSTTAGSLYSSSRLTSSTDSGDKRTDSWSDASLRRSAGLSSSSSRPSSSSSSSSSLWSSSPSFPSARRDAERRAELRSELTERRVRSSATSTSSLYPTDRLTSSYAQGARPKETVYSSTTTSSVARESSLGRCHLPPPSSTSSSSYQSQTSARSLRTSSGLRLPHQEARVFSSPPSPPSPHVSSTSAWHNIKSQYQNARGRRSDATPPSPSPSPPPPPAPPTPPSPTQRPAESDGRLSTRRLLFRLFSRRSGQESSSSSSSSSSSPPSSSSSSSSSPTVPRPRAASNTAAPPPSSSSSSSSVAGAGGAEPEPRVVDTVQAFAFLRRRRQDLTPIEETPRQASGGGGGGRGSSSSSSWLTSSLRSRCPPLFSRHRRESPDEDVRLHTLRRPTVAPDPQHKSSDEEDEDDEEDDEEEDEEEGAGASGATGPGGVIRVRPIRAACRERGSAPSNAAVAVYRDILVGVDARYQAEGRGTETKPDPSRDPERLRKIQESLMLEDSDEEEGDLCRICQMGEDSAGTDPLIQPCRCTGSLQYVHQDCIKKWLRSKISSGTDLEAITTCELCKQKLHLNIDNFDVSELYRTHVQSECEFVSSGLYLVVLLHLCEQRFSDVLGAANEAGSCILVFDFN</sequence>
<gene>
    <name evidence="11" type="primary">MARCH7</name>
    <name evidence="11" type="ORF">N1851_004564</name>
</gene>
<keyword evidence="12" id="KW-1185">Reference proteome</keyword>
<feature type="compositionally biased region" description="Low complexity" evidence="9">
    <location>
        <begin position="523"/>
        <end position="537"/>
    </location>
</feature>
<dbReference type="InterPro" id="IPR011016">
    <property type="entry name" value="Znf_RING-CH"/>
</dbReference>
<keyword evidence="8" id="KW-0862">Zinc</keyword>
<evidence type="ECO:0000256" key="8">
    <source>
        <dbReference type="ARBA" id="ARBA00022833"/>
    </source>
</evidence>
<dbReference type="PROSITE" id="PS51292">
    <property type="entry name" value="ZF_RING_CH"/>
    <property type="match status" value="1"/>
</dbReference>
<keyword evidence="4" id="KW-0808">Transferase</keyword>
<feature type="compositionally biased region" description="Gly residues" evidence="9">
    <location>
        <begin position="594"/>
        <end position="603"/>
    </location>
</feature>
<keyword evidence="5" id="KW-0479">Metal-binding</keyword>
<name>A0AA47PBS0_MERPO</name>
<dbReference type="EC" id="2.3.2.27" evidence="3"/>